<evidence type="ECO:0000256" key="1">
    <source>
        <dbReference type="SAM" id="Coils"/>
    </source>
</evidence>
<organism evidence="2 3">
    <name type="scientific">Angomonas deanei</name>
    <dbReference type="NCBI Taxonomy" id="59799"/>
    <lineage>
        <taxon>Eukaryota</taxon>
        <taxon>Discoba</taxon>
        <taxon>Euglenozoa</taxon>
        <taxon>Kinetoplastea</taxon>
        <taxon>Metakinetoplastina</taxon>
        <taxon>Trypanosomatida</taxon>
        <taxon>Trypanosomatidae</taxon>
        <taxon>Strigomonadinae</taxon>
        <taxon>Angomonas</taxon>
    </lineage>
</organism>
<dbReference type="AlphaFoldDB" id="A0A7G2C5H8"/>
<name>A0A7G2C5H8_9TRYP</name>
<dbReference type="VEuPathDB" id="TriTrypDB:ADEAN_000186000"/>
<evidence type="ECO:0000313" key="3">
    <source>
        <dbReference type="Proteomes" id="UP000515908"/>
    </source>
</evidence>
<reference evidence="2 3" key="1">
    <citation type="submission" date="2020-08" db="EMBL/GenBank/DDBJ databases">
        <authorList>
            <person name="Newling K."/>
            <person name="Davey J."/>
            <person name="Forrester S."/>
        </authorList>
    </citation>
    <scope>NUCLEOTIDE SEQUENCE [LARGE SCALE GENOMIC DNA]</scope>
    <source>
        <strain evidence="3">Crithidia deanei Carvalho (ATCC PRA-265)</strain>
    </source>
</reference>
<sequence length="353" mass="40940">MTDTVPAAFFAQWKERQAENNRLQERVDVLMNEKVGWLNEKMALVEEKSGLQDENRQLCDKYDYLKKKYDELMEEHQDYVEKMSAAYERLKQELEDARSDFATRHESVVAELQCRLEELMSEKMTWTDEKGSLEEEIQELTTRHDALLESHQDYVAKMISTCECLKRELEEAKETSNPPTAMVEQREVLLDKFYNRSTTHLGRKQYLKTVVGCFEGVWQCYVLYKLGIIPPSVLVGYCAGRKETRYRLTQSILNAIKRAGLGVSEYLATVIPLLSDVTEIWLDNTNITTLDWCAALPERIYRLDIAGCHSIKDCTPLTKIRLCVVYCNDYTHSSFDAVKRQLEENGVTIYSSD</sequence>
<dbReference type="EMBL" id="LR877147">
    <property type="protein sequence ID" value="CAD2214414.1"/>
    <property type="molecule type" value="Genomic_DNA"/>
</dbReference>
<accession>A0A7G2C5H8</accession>
<gene>
    <name evidence="2" type="ORF">ADEAN_000186000</name>
</gene>
<keyword evidence="1" id="KW-0175">Coiled coil</keyword>
<protein>
    <submittedName>
        <fullName evidence="2">Uncharacterized protein</fullName>
    </submittedName>
</protein>
<feature type="coiled-coil region" evidence="1">
    <location>
        <begin position="13"/>
        <end position="175"/>
    </location>
</feature>
<proteinExistence type="predicted"/>
<keyword evidence="3" id="KW-1185">Reference proteome</keyword>
<evidence type="ECO:0000313" key="2">
    <source>
        <dbReference type="EMBL" id="CAD2214414.1"/>
    </source>
</evidence>
<dbReference type="Proteomes" id="UP000515908">
    <property type="component" value="Chromosome 03"/>
</dbReference>